<dbReference type="SUPFAM" id="SSF57016">
    <property type="entry name" value="Plant lectins/antimicrobial peptides"/>
    <property type="match status" value="1"/>
</dbReference>
<accession>A0AAV2RLN6</accession>
<name>A0AAV2RLN6_MEGNR</name>
<dbReference type="SMART" id="SM00181">
    <property type="entry name" value="EGF"/>
    <property type="match status" value="3"/>
</dbReference>
<dbReference type="InterPro" id="IPR001002">
    <property type="entry name" value="Chitin-bd_1"/>
</dbReference>
<feature type="transmembrane region" description="Helical" evidence="2">
    <location>
        <begin position="256"/>
        <end position="274"/>
    </location>
</feature>
<dbReference type="PANTHER" id="PTHR22963">
    <property type="entry name" value="ENDOGLIN-RELATED"/>
    <property type="match status" value="1"/>
</dbReference>
<evidence type="ECO:0000259" key="4">
    <source>
        <dbReference type="SMART" id="SM00270"/>
    </source>
</evidence>
<keyword evidence="2" id="KW-0812">Transmembrane</keyword>
<dbReference type="AlphaFoldDB" id="A0AAV2RLN6"/>
<evidence type="ECO:0000256" key="2">
    <source>
        <dbReference type="SAM" id="Phobius"/>
    </source>
</evidence>
<organism evidence="5 6">
    <name type="scientific">Meganyctiphanes norvegica</name>
    <name type="common">Northern krill</name>
    <name type="synonym">Thysanopoda norvegica</name>
    <dbReference type="NCBI Taxonomy" id="48144"/>
    <lineage>
        <taxon>Eukaryota</taxon>
        <taxon>Metazoa</taxon>
        <taxon>Ecdysozoa</taxon>
        <taxon>Arthropoda</taxon>
        <taxon>Crustacea</taxon>
        <taxon>Multicrustacea</taxon>
        <taxon>Malacostraca</taxon>
        <taxon>Eumalacostraca</taxon>
        <taxon>Eucarida</taxon>
        <taxon>Euphausiacea</taxon>
        <taxon>Euphausiidae</taxon>
        <taxon>Meganyctiphanes</taxon>
    </lineage>
</organism>
<reference evidence="5 6" key="1">
    <citation type="submission" date="2024-05" db="EMBL/GenBank/DDBJ databases">
        <authorList>
            <person name="Wallberg A."/>
        </authorList>
    </citation>
    <scope>NUCLEOTIDE SEQUENCE [LARGE SCALE GENOMIC DNA]</scope>
</reference>
<sequence>MNGWSCYIDDDPTWQERTQRKHWEHCTGANAATERRCTSNGVTRHIECDINDDEGYCCSESGWCGNTKDHCKSPGRNLREEACSGIACGENGECFWDEGQKKTYCRCKENYHYDSSTEQCQECVGNSNCQHYQACFSGTCHSVCDGACATGAQCTPQNHEATCTCNVNLVGNPYSGKGNSGCHQCLSDDDCQEDKKCSDDKNCIDPCLNYCKPDNVTCTVKDHSPLCTCPKDLKPATETLCQFIADEAADPYVTKVLLPVIFSVILLLVFIAICL</sequence>
<dbReference type="GO" id="GO:0008061">
    <property type="term" value="F:chitin binding"/>
    <property type="evidence" value="ECO:0007669"/>
    <property type="project" value="UniProtKB-KW"/>
</dbReference>
<dbReference type="InterPro" id="IPR036861">
    <property type="entry name" value="Endochitinase-like_sf"/>
</dbReference>
<keyword evidence="6" id="KW-1185">Reference proteome</keyword>
<keyword evidence="1" id="KW-0147">Chitin-binding</keyword>
<dbReference type="PANTHER" id="PTHR22963:SF39">
    <property type="entry name" value="DUMPY"/>
    <property type="match status" value="1"/>
</dbReference>
<proteinExistence type="predicted"/>
<dbReference type="InterPro" id="IPR000742">
    <property type="entry name" value="EGF"/>
</dbReference>
<evidence type="ECO:0000313" key="6">
    <source>
        <dbReference type="Proteomes" id="UP001497623"/>
    </source>
</evidence>
<evidence type="ECO:0000256" key="1">
    <source>
        <dbReference type="ARBA" id="ARBA00022669"/>
    </source>
</evidence>
<evidence type="ECO:0000259" key="3">
    <source>
        <dbReference type="SMART" id="SM00181"/>
    </source>
</evidence>
<evidence type="ECO:0008006" key="7">
    <source>
        <dbReference type="Google" id="ProtNLM"/>
    </source>
</evidence>
<comment type="caution">
    <text evidence="5">The sequence shown here is derived from an EMBL/GenBank/DDBJ whole genome shotgun (WGS) entry which is preliminary data.</text>
</comment>
<feature type="domain" description="EGF-like" evidence="3">
    <location>
        <begin position="206"/>
        <end position="242"/>
    </location>
</feature>
<keyword evidence="2" id="KW-1133">Transmembrane helix</keyword>
<feature type="domain" description="Chitin-binding type-1" evidence="4">
    <location>
        <begin position="36"/>
        <end position="88"/>
    </location>
</feature>
<dbReference type="Proteomes" id="UP001497623">
    <property type="component" value="Unassembled WGS sequence"/>
</dbReference>
<dbReference type="EMBL" id="CAXKWB010027272">
    <property type="protein sequence ID" value="CAL4131658.1"/>
    <property type="molecule type" value="Genomic_DNA"/>
</dbReference>
<feature type="domain" description="EGF-like" evidence="3">
    <location>
        <begin position="143"/>
        <end position="183"/>
    </location>
</feature>
<gene>
    <name evidence="5" type="ORF">MNOR_LOCUS26810</name>
</gene>
<feature type="domain" description="EGF-like" evidence="3">
    <location>
        <begin position="82"/>
        <end position="121"/>
    </location>
</feature>
<evidence type="ECO:0000313" key="5">
    <source>
        <dbReference type="EMBL" id="CAL4131658.1"/>
    </source>
</evidence>
<protein>
    <recommendedName>
        <fullName evidence="7">EGF-like domain-containing protein</fullName>
    </recommendedName>
</protein>
<keyword evidence="2" id="KW-0472">Membrane</keyword>
<dbReference type="SMART" id="SM00270">
    <property type="entry name" value="ChtBD1"/>
    <property type="match status" value="1"/>
</dbReference>